<sequence>MINRRNMLHGLAAGVGAAFAPSTVTQRLLASPAAASSPGLGNTTPKRIVFFMQNQGFDPKTCIPSGMKHSGSLAKAKLPEPISPLEPFKDRLHIINGLHGLHTSPSHSAFFGALGGYRGSDGVPPSAATIDYELSKVLPQTLLPHLCIGMDSIENMTTKPTLATLSASGAGQPIFMHSNPNHLYQMLYGGISSGDIRLQHEARTSLMLQIEQFAASKGRSLPAADSQRYGQYVQGFKDANALRDRLGAVSDHLSKFAPTVDERYANPEFETDWHDRLLDLGISALTSGITNTLTIGSGRGEIFGAWKGLGIDQQGHNLGHMDQPDNPIWIKIRQYNSRMLVRIMEALESVPEGSGTMMDHTLIVYTSNNADKQHTNGANWPVMLLGNLDGAFKSGCFTQLDGKRPINALYASLLRAVGQNVDRFNMDDKQAQKYDAGNGPLKEVLA</sequence>
<evidence type="ECO:0000313" key="1">
    <source>
        <dbReference type="EMBL" id="QEG00333.1"/>
    </source>
</evidence>
<dbReference type="RefSeq" id="WP_147869591.1">
    <property type="nucleotide sequence ID" value="NZ_CP036264.1"/>
</dbReference>
<gene>
    <name evidence="1" type="ORF">Mal15_44030</name>
</gene>
<accession>A0A5B9MGD8</accession>
<dbReference type="EMBL" id="CP036264">
    <property type="protein sequence ID" value="QEG00333.1"/>
    <property type="molecule type" value="Genomic_DNA"/>
</dbReference>
<dbReference type="AlphaFoldDB" id="A0A5B9MGD8"/>
<dbReference type="KEGG" id="smam:Mal15_44030"/>
<dbReference type="PROSITE" id="PS51318">
    <property type="entry name" value="TAT"/>
    <property type="match status" value="1"/>
</dbReference>
<evidence type="ECO:0008006" key="3">
    <source>
        <dbReference type="Google" id="ProtNLM"/>
    </source>
</evidence>
<dbReference type="InterPro" id="IPR011447">
    <property type="entry name" value="DUF1552"/>
</dbReference>
<organism evidence="1 2">
    <name type="scientific">Stieleria maiorica</name>
    <dbReference type="NCBI Taxonomy" id="2795974"/>
    <lineage>
        <taxon>Bacteria</taxon>
        <taxon>Pseudomonadati</taxon>
        <taxon>Planctomycetota</taxon>
        <taxon>Planctomycetia</taxon>
        <taxon>Pirellulales</taxon>
        <taxon>Pirellulaceae</taxon>
        <taxon>Stieleria</taxon>
    </lineage>
</organism>
<reference evidence="1 2" key="1">
    <citation type="submission" date="2019-02" db="EMBL/GenBank/DDBJ databases">
        <title>Planctomycetal bacteria perform biofilm scaping via a novel small molecule.</title>
        <authorList>
            <person name="Jeske O."/>
            <person name="Boedeker C."/>
            <person name="Wiegand S."/>
            <person name="Breitling P."/>
            <person name="Kallscheuer N."/>
            <person name="Jogler M."/>
            <person name="Rohde M."/>
            <person name="Petersen J."/>
            <person name="Medema M.H."/>
            <person name="Surup F."/>
            <person name="Jogler C."/>
        </authorList>
    </citation>
    <scope>NUCLEOTIDE SEQUENCE [LARGE SCALE GENOMIC DNA]</scope>
    <source>
        <strain evidence="1 2">Mal15</strain>
    </source>
</reference>
<protein>
    <recommendedName>
        <fullName evidence="3">DUF1552 domain-containing protein</fullName>
    </recommendedName>
</protein>
<name>A0A5B9MGD8_9BACT</name>
<dbReference type="InterPro" id="IPR006311">
    <property type="entry name" value="TAT_signal"/>
</dbReference>
<proteinExistence type="predicted"/>
<evidence type="ECO:0000313" key="2">
    <source>
        <dbReference type="Proteomes" id="UP000321353"/>
    </source>
</evidence>
<dbReference type="Proteomes" id="UP000321353">
    <property type="component" value="Chromosome"/>
</dbReference>
<keyword evidence="2" id="KW-1185">Reference proteome</keyword>
<dbReference type="Pfam" id="PF07586">
    <property type="entry name" value="HXXSHH"/>
    <property type="match status" value="1"/>
</dbReference>